<protein>
    <recommendedName>
        <fullName evidence="2">DUF2846 domain-containing protein</fullName>
    </recommendedName>
</protein>
<reference evidence="4" key="1">
    <citation type="submission" date="2017-04" db="EMBL/GenBank/DDBJ databases">
        <authorList>
            <person name="Varghese N."/>
            <person name="Submissions S."/>
        </authorList>
    </citation>
    <scope>NUCLEOTIDE SEQUENCE [LARGE SCALE GENOMIC DNA]</scope>
    <source>
        <strain evidence="4">DSM 22618</strain>
    </source>
</reference>
<dbReference type="EMBL" id="FXAG01000029">
    <property type="protein sequence ID" value="SMF52862.1"/>
    <property type="molecule type" value="Genomic_DNA"/>
</dbReference>
<accession>A0A1Y6CB20</accession>
<feature type="domain" description="DUF2846" evidence="2">
    <location>
        <begin position="41"/>
        <end position="125"/>
    </location>
</feature>
<name>A0A1Y6CB20_9NEIS</name>
<evidence type="ECO:0000313" key="4">
    <source>
        <dbReference type="Proteomes" id="UP000192920"/>
    </source>
</evidence>
<feature type="signal peptide" evidence="1">
    <location>
        <begin position="1"/>
        <end position="20"/>
    </location>
</feature>
<gene>
    <name evidence="3" type="ORF">SAMN02745746_03774</name>
</gene>
<dbReference type="PROSITE" id="PS51257">
    <property type="entry name" value="PROKAR_LIPOPROTEIN"/>
    <property type="match status" value="1"/>
</dbReference>
<dbReference type="InterPro" id="IPR022548">
    <property type="entry name" value="DUF2846"/>
</dbReference>
<sequence>MKKSLLAGLLAASVLFTGCASVPMGDPKADAQLKTFAAPPADKSGIYIYRNSFVGQALKKDVYLNGERLGETANKVYFYRQVAPGKQTVSTESEFSNNDLDLITNGGQNYFIEQYIRMGVFVGGANVKLVSDEEGKKNVLETKLAK</sequence>
<dbReference type="InterPro" id="IPR016596">
    <property type="entry name" value="UCP012335"/>
</dbReference>
<dbReference type="AlphaFoldDB" id="A0A1Y6CB20"/>
<evidence type="ECO:0000256" key="1">
    <source>
        <dbReference type="SAM" id="SignalP"/>
    </source>
</evidence>
<feature type="chain" id="PRO_5011989094" description="DUF2846 domain-containing protein" evidence="1">
    <location>
        <begin position="21"/>
        <end position="146"/>
    </location>
</feature>
<dbReference type="Proteomes" id="UP000192920">
    <property type="component" value="Unassembled WGS sequence"/>
</dbReference>
<dbReference type="PIRSF" id="PIRSF012335">
    <property type="entry name" value="UCP012335"/>
    <property type="match status" value="1"/>
</dbReference>
<keyword evidence="1" id="KW-0732">Signal</keyword>
<evidence type="ECO:0000259" key="2">
    <source>
        <dbReference type="Pfam" id="PF11008"/>
    </source>
</evidence>
<evidence type="ECO:0000313" key="3">
    <source>
        <dbReference type="EMBL" id="SMF52862.1"/>
    </source>
</evidence>
<proteinExistence type="predicted"/>
<dbReference type="Pfam" id="PF11008">
    <property type="entry name" value="DUF2846"/>
    <property type="match status" value="1"/>
</dbReference>
<keyword evidence="4" id="KW-1185">Reference proteome</keyword>
<organism evidence="3 4">
    <name type="scientific">Pseudogulbenkiania subflava DSM 22618</name>
    <dbReference type="NCBI Taxonomy" id="1123014"/>
    <lineage>
        <taxon>Bacteria</taxon>
        <taxon>Pseudomonadati</taxon>
        <taxon>Pseudomonadota</taxon>
        <taxon>Betaproteobacteria</taxon>
        <taxon>Neisseriales</taxon>
        <taxon>Chromobacteriaceae</taxon>
        <taxon>Pseudogulbenkiania</taxon>
    </lineage>
</organism>